<comment type="caution">
    <text evidence="1">The sequence shown here is derived from an EMBL/GenBank/DDBJ whole genome shotgun (WGS) entry which is preliminary data.</text>
</comment>
<evidence type="ECO:0000313" key="1">
    <source>
        <dbReference type="EMBL" id="OMJ91432.1"/>
    </source>
</evidence>
<sequence>MEFKDIITSNLENSGFLDRIRAELRGEIFESVKRDGYSLEERKELIEKDIPIAQLLKDFLEKSSAEHTLKTFTGETTVALDKIPIEDTLKKLEIKQESSSPAIYELIRKFNEKFKNPN</sequence>
<dbReference type="Gene3D" id="1.20.960.40">
    <property type="match status" value="1"/>
</dbReference>
<dbReference type="Proteomes" id="UP000187209">
    <property type="component" value="Unassembled WGS sequence"/>
</dbReference>
<evidence type="ECO:0000313" key="2">
    <source>
        <dbReference type="Proteomes" id="UP000187209"/>
    </source>
</evidence>
<organism evidence="1 2">
    <name type="scientific">Stentor coeruleus</name>
    <dbReference type="NCBI Taxonomy" id="5963"/>
    <lineage>
        <taxon>Eukaryota</taxon>
        <taxon>Sar</taxon>
        <taxon>Alveolata</taxon>
        <taxon>Ciliophora</taxon>
        <taxon>Postciliodesmatophora</taxon>
        <taxon>Heterotrichea</taxon>
        <taxon>Heterotrichida</taxon>
        <taxon>Stentoridae</taxon>
        <taxon>Stentor</taxon>
    </lineage>
</organism>
<gene>
    <name evidence="1" type="ORF">SteCoe_6012</name>
</gene>
<keyword evidence="2" id="KW-1185">Reference proteome</keyword>
<accession>A0A1R2CR02</accession>
<name>A0A1R2CR02_9CILI</name>
<protein>
    <recommendedName>
        <fullName evidence="3">LisH domain-containing protein</fullName>
    </recommendedName>
</protein>
<dbReference type="EMBL" id="MPUH01000081">
    <property type="protein sequence ID" value="OMJ91432.1"/>
    <property type="molecule type" value="Genomic_DNA"/>
</dbReference>
<proteinExistence type="predicted"/>
<reference evidence="1 2" key="1">
    <citation type="submission" date="2016-11" db="EMBL/GenBank/DDBJ databases">
        <title>The macronuclear genome of Stentor coeruleus: a giant cell with tiny introns.</title>
        <authorList>
            <person name="Slabodnick M."/>
            <person name="Ruby J.G."/>
            <person name="Reiff S.B."/>
            <person name="Swart E.C."/>
            <person name="Gosai S."/>
            <person name="Prabakaran S."/>
            <person name="Witkowska E."/>
            <person name="Larue G.E."/>
            <person name="Fisher S."/>
            <person name="Freeman R.M."/>
            <person name="Gunawardena J."/>
            <person name="Chu W."/>
            <person name="Stover N.A."/>
            <person name="Gregory B.D."/>
            <person name="Nowacki M."/>
            <person name="Derisi J."/>
            <person name="Roy S.W."/>
            <person name="Marshall W.F."/>
            <person name="Sood P."/>
        </authorList>
    </citation>
    <scope>NUCLEOTIDE SEQUENCE [LARGE SCALE GENOMIC DNA]</scope>
    <source>
        <strain evidence="1">WM001</strain>
    </source>
</reference>
<dbReference type="AlphaFoldDB" id="A0A1R2CR02"/>
<dbReference type="OrthoDB" id="5970631at2759"/>
<evidence type="ECO:0008006" key="3">
    <source>
        <dbReference type="Google" id="ProtNLM"/>
    </source>
</evidence>